<gene>
    <name evidence="9" type="ORF">EJ04DRAFT_498574</name>
</gene>
<organism evidence="9 10">
    <name type="scientific">Polyplosphaeria fusca</name>
    <dbReference type="NCBI Taxonomy" id="682080"/>
    <lineage>
        <taxon>Eukaryota</taxon>
        <taxon>Fungi</taxon>
        <taxon>Dikarya</taxon>
        <taxon>Ascomycota</taxon>
        <taxon>Pezizomycotina</taxon>
        <taxon>Dothideomycetes</taxon>
        <taxon>Pleosporomycetidae</taxon>
        <taxon>Pleosporales</taxon>
        <taxon>Tetraplosphaeriaceae</taxon>
        <taxon>Polyplosphaeria</taxon>
    </lineage>
</organism>
<keyword evidence="6 8" id="KW-0472">Membrane</keyword>
<evidence type="ECO:0000313" key="10">
    <source>
        <dbReference type="Proteomes" id="UP000799444"/>
    </source>
</evidence>
<name>A0A9P4UZV8_9PLEO</name>
<feature type="compositionally biased region" description="Polar residues" evidence="7">
    <location>
        <begin position="1"/>
        <end position="10"/>
    </location>
</feature>
<feature type="transmembrane region" description="Helical" evidence="8">
    <location>
        <begin position="423"/>
        <end position="445"/>
    </location>
</feature>
<protein>
    <submittedName>
        <fullName evidence="9">Uncharacterized protein</fullName>
    </submittedName>
</protein>
<dbReference type="OrthoDB" id="2119662at2759"/>
<evidence type="ECO:0000313" key="9">
    <source>
        <dbReference type="EMBL" id="KAF2731521.1"/>
    </source>
</evidence>
<sequence length="524" mass="58040">MLPNKNSDGVITTHLPEGERSDDGQHVDENDLTGPFIPWQTQLASDLKPQWHRDSYVGALLFNICAFILPALYSTLSKLWVANIDPNMVATTDSYTYIGVVAEVLNEGLPRASWVIIGDKSRTFRSRLQITHTLILFQSILGLIMSIAFLAGASTFAKGFVPIEIRAASLTYVRIEAFSAFSSALEYAVNTSTRALDKPDVPLIISSTKFGVNIVLDFIFISKFHVRGVSPTVNAQAGIQLACNLVSAFAGLAYFIWRTSFSAKSAIHSESPVTKTTPSLPALVTLARPGSFTFAESAIRNALYLWLVHGIVSMGKDYATAWGIFNTIRWGLVMVPVQALEATTLTFIGHSWGKFRATFNLDGADVQASWYQLWKITRWAFYSVCIALIVEIPLCLLMSFLGARPYAHWLSGSDAVADITAHMWQTIDWCYIFYATSTQLAAILLATRPLWYLAQSLASNLLYVLPWAIVCQVTDLNPGDAWTYHSLVFGGSLVFSFFDILIVDGIWAWRLSKGKMRVGRMHTA</sequence>
<evidence type="ECO:0000256" key="5">
    <source>
        <dbReference type="ARBA" id="ARBA00022989"/>
    </source>
</evidence>
<proteinExistence type="predicted"/>
<feature type="transmembrane region" description="Helical" evidence="8">
    <location>
        <begin position="130"/>
        <end position="151"/>
    </location>
</feature>
<feature type="transmembrane region" description="Helical" evidence="8">
    <location>
        <begin position="55"/>
        <end position="73"/>
    </location>
</feature>
<keyword evidence="2" id="KW-0813">Transport</keyword>
<dbReference type="PANTHER" id="PTHR43549:SF2">
    <property type="entry name" value="MULTIDRUG RESISTANCE PROTEIN NORM-RELATED"/>
    <property type="match status" value="1"/>
</dbReference>
<evidence type="ECO:0000256" key="7">
    <source>
        <dbReference type="SAM" id="MobiDB-lite"/>
    </source>
</evidence>
<evidence type="ECO:0000256" key="2">
    <source>
        <dbReference type="ARBA" id="ARBA00022448"/>
    </source>
</evidence>
<evidence type="ECO:0000256" key="1">
    <source>
        <dbReference type="ARBA" id="ARBA00004651"/>
    </source>
</evidence>
<keyword evidence="3" id="KW-1003">Cell membrane</keyword>
<dbReference type="PANTHER" id="PTHR43549">
    <property type="entry name" value="MULTIDRUG RESISTANCE PROTEIN YPNP-RELATED"/>
    <property type="match status" value="1"/>
</dbReference>
<dbReference type="EMBL" id="ML996194">
    <property type="protein sequence ID" value="KAF2731521.1"/>
    <property type="molecule type" value="Genomic_DNA"/>
</dbReference>
<dbReference type="InterPro" id="IPR052031">
    <property type="entry name" value="Membrane_Transporter-Flippase"/>
</dbReference>
<dbReference type="GO" id="GO:0005886">
    <property type="term" value="C:plasma membrane"/>
    <property type="evidence" value="ECO:0007669"/>
    <property type="project" value="UniProtKB-SubCell"/>
</dbReference>
<feature type="transmembrane region" description="Helical" evidence="8">
    <location>
        <begin position="482"/>
        <end position="507"/>
    </location>
</feature>
<comment type="caution">
    <text evidence="9">The sequence shown here is derived from an EMBL/GenBank/DDBJ whole genome shotgun (WGS) entry which is preliminary data.</text>
</comment>
<feature type="transmembrane region" description="Helical" evidence="8">
    <location>
        <begin position="233"/>
        <end position="257"/>
    </location>
</feature>
<keyword evidence="4 8" id="KW-0812">Transmembrane</keyword>
<reference evidence="9" key="1">
    <citation type="journal article" date="2020" name="Stud. Mycol.">
        <title>101 Dothideomycetes genomes: a test case for predicting lifestyles and emergence of pathogens.</title>
        <authorList>
            <person name="Haridas S."/>
            <person name="Albert R."/>
            <person name="Binder M."/>
            <person name="Bloem J."/>
            <person name="Labutti K."/>
            <person name="Salamov A."/>
            <person name="Andreopoulos B."/>
            <person name="Baker S."/>
            <person name="Barry K."/>
            <person name="Bills G."/>
            <person name="Bluhm B."/>
            <person name="Cannon C."/>
            <person name="Castanera R."/>
            <person name="Culley D."/>
            <person name="Daum C."/>
            <person name="Ezra D."/>
            <person name="Gonzalez J."/>
            <person name="Henrissat B."/>
            <person name="Kuo A."/>
            <person name="Liang C."/>
            <person name="Lipzen A."/>
            <person name="Lutzoni F."/>
            <person name="Magnuson J."/>
            <person name="Mondo S."/>
            <person name="Nolan M."/>
            <person name="Ohm R."/>
            <person name="Pangilinan J."/>
            <person name="Park H.-J."/>
            <person name="Ramirez L."/>
            <person name="Alfaro M."/>
            <person name="Sun H."/>
            <person name="Tritt A."/>
            <person name="Yoshinaga Y."/>
            <person name="Zwiers L.-H."/>
            <person name="Turgeon B."/>
            <person name="Goodwin S."/>
            <person name="Spatafora J."/>
            <person name="Crous P."/>
            <person name="Grigoriev I."/>
        </authorList>
    </citation>
    <scope>NUCLEOTIDE SEQUENCE</scope>
    <source>
        <strain evidence="9">CBS 125425</strain>
    </source>
</reference>
<comment type="subcellular location">
    <subcellularLocation>
        <location evidence="1">Cell membrane</location>
        <topology evidence="1">Multi-pass membrane protein</topology>
    </subcellularLocation>
</comment>
<evidence type="ECO:0000256" key="8">
    <source>
        <dbReference type="SAM" id="Phobius"/>
    </source>
</evidence>
<keyword evidence="10" id="KW-1185">Reference proteome</keyword>
<dbReference type="Proteomes" id="UP000799444">
    <property type="component" value="Unassembled WGS sequence"/>
</dbReference>
<keyword evidence="5 8" id="KW-1133">Transmembrane helix</keyword>
<feature type="compositionally biased region" description="Basic and acidic residues" evidence="7">
    <location>
        <begin position="16"/>
        <end position="29"/>
    </location>
</feature>
<feature type="transmembrane region" description="Helical" evidence="8">
    <location>
        <begin position="450"/>
        <end position="470"/>
    </location>
</feature>
<dbReference type="AlphaFoldDB" id="A0A9P4UZV8"/>
<feature type="region of interest" description="Disordered" evidence="7">
    <location>
        <begin position="1"/>
        <end position="29"/>
    </location>
</feature>
<feature type="transmembrane region" description="Helical" evidence="8">
    <location>
        <begin position="379"/>
        <end position="403"/>
    </location>
</feature>
<evidence type="ECO:0000256" key="6">
    <source>
        <dbReference type="ARBA" id="ARBA00023136"/>
    </source>
</evidence>
<evidence type="ECO:0000256" key="4">
    <source>
        <dbReference type="ARBA" id="ARBA00022692"/>
    </source>
</evidence>
<accession>A0A9P4UZV8</accession>
<evidence type="ECO:0000256" key="3">
    <source>
        <dbReference type="ARBA" id="ARBA00022475"/>
    </source>
</evidence>